<dbReference type="GO" id="GO:0006152">
    <property type="term" value="P:purine nucleoside catabolic process"/>
    <property type="evidence" value="ECO:0007669"/>
    <property type="project" value="TreeGrafter"/>
</dbReference>
<dbReference type="GO" id="GO:0008270">
    <property type="term" value="F:zinc ion binding"/>
    <property type="evidence" value="ECO:0007669"/>
    <property type="project" value="InterPro"/>
</dbReference>
<name>A0A644VDB4_9ZZZZ</name>
<dbReference type="PROSITE" id="PS51747">
    <property type="entry name" value="CYT_DCMP_DEAMINASES_2"/>
    <property type="match status" value="1"/>
</dbReference>
<evidence type="ECO:0000313" key="6">
    <source>
        <dbReference type="EMBL" id="MPL89125.1"/>
    </source>
</evidence>
<reference evidence="6" key="1">
    <citation type="submission" date="2019-08" db="EMBL/GenBank/DDBJ databases">
        <authorList>
            <person name="Kucharzyk K."/>
            <person name="Murdoch R.W."/>
            <person name="Higgins S."/>
            <person name="Loffler F."/>
        </authorList>
    </citation>
    <scope>NUCLEOTIDE SEQUENCE</scope>
</reference>
<dbReference type="PANTHER" id="PTHR11079:SF161">
    <property type="entry name" value="CMP_DCMP-TYPE DEAMINASE DOMAIN-CONTAINING PROTEIN"/>
    <property type="match status" value="1"/>
</dbReference>
<keyword evidence="2" id="KW-0479">Metal-binding</keyword>
<evidence type="ECO:0000256" key="1">
    <source>
        <dbReference type="ARBA" id="ARBA00006576"/>
    </source>
</evidence>
<dbReference type="SUPFAM" id="SSF53927">
    <property type="entry name" value="Cytidine deaminase-like"/>
    <property type="match status" value="1"/>
</dbReference>
<feature type="domain" description="CMP/dCMP-type deaminase" evidence="5">
    <location>
        <begin position="1"/>
        <end position="120"/>
    </location>
</feature>
<evidence type="ECO:0000256" key="4">
    <source>
        <dbReference type="ARBA" id="ARBA00022833"/>
    </source>
</evidence>
<dbReference type="InterPro" id="IPR002125">
    <property type="entry name" value="CMP_dCMP_dom"/>
</dbReference>
<dbReference type="PROSITE" id="PS00903">
    <property type="entry name" value="CYT_DCMP_DEAMINASES_1"/>
    <property type="match status" value="1"/>
</dbReference>
<evidence type="ECO:0000256" key="3">
    <source>
        <dbReference type="ARBA" id="ARBA00022801"/>
    </source>
</evidence>
<dbReference type="CDD" id="cd01285">
    <property type="entry name" value="nucleoside_deaminase"/>
    <property type="match status" value="1"/>
</dbReference>
<dbReference type="GO" id="GO:0008892">
    <property type="term" value="F:guanine deaminase activity"/>
    <property type="evidence" value="ECO:0007669"/>
    <property type="project" value="UniProtKB-EC"/>
</dbReference>
<dbReference type="Pfam" id="PF00383">
    <property type="entry name" value="dCMP_cyt_deam_1"/>
    <property type="match status" value="1"/>
</dbReference>
<organism evidence="6">
    <name type="scientific">bioreactor metagenome</name>
    <dbReference type="NCBI Taxonomy" id="1076179"/>
    <lineage>
        <taxon>unclassified sequences</taxon>
        <taxon>metagenomes</taxon>
        <taxon>ecological metagenomes</taxon>
    </lineage>
</organism>
<protein>
    <submittedName>
        <fullName evidence="6">Guanine deaminase</fullName>
        <ecNumber evidence="6">3.5.4.3</ecNumber>
    </submittedName>
</protein>
<dbReference type="FunFam" id="3.40.140.10:FF:000011">
    <property type="entry name" value="tRNA-specific adenosine deaminase"/>
    <property type="match status" value="1"/>
</dbReference>
<evidence type="ECO:0000259" key="5">
    <source>
        <dbReference type="PROSITE" id="PS51747"/>
    </source>
</evidence>
<proteinExistence type="inferred from homology"/>
<evidence type="ECO:0000256" key="2">
    <source>
        <dbReference type="ARBA" id="ARBA00022723"/>
    </source>
</evidence>
<dbReference type="EC" id="3.5.4.3" evidence="6"/>
<dbReference type="AlphaFoldDB" id="A0A644VDB4"/>
<accession>A0A644VDB4</accession>
<gene>
    <name evidence="6" type="primary">guaD_4</name>
    <name evidence="6" type="ORF">SDC9_35156</name>
</gene>
<dbReference type="InterPro" id="IPR016193">
    <property type="entry name" value="Cytidine_deaminase-like"/>
</dbReference>
<dbReference type="Gene3D" id="3.40.140.10">
    <property type="entry name" value="Cytidine Deaminase, domain 2"/>
    <property type="match status" value="1"/>
</dbReference>
<keyword evidence="3 6" id="KW-0378">Hydrolase</keyword>
<comment type="similarity">
    <text evidence="1">Belongs to the cytidine and deoxycytidylate deaminase family.</text>
</comment>
<dbReference type="PANTHER" id="PTHR11079">
    <property type="entry name" value="CYTOSINE DEAMINASE FAMILY MEMBER"/>
    <property type="match status" value="1"/>
</dbReference>
<sequence>MEFMREAIIESEKNLKTGDGGPFGAVVVRNGKIIGRGHNEVIKNSDPTCHGEIQAIRDACKYLQTYDLTGCELYTSAMPCPMCLGAIIWANIKVVYYGNTAQDTAQIGFRDDFIYRFIEGKCHNKEVLQLKQLLREEAINAFKKYQEQSMTIY</sequence>
<dbReference type="GO" id="GO:0047974">
    <property type="term" value="F:guanosine deaminase activity"/>
    <property type="evidence" value="ECO:0007669"/>
    <property type="project" value="TreeGrafter"/>
</dbReference>
<dbReference type="EMBL" id="VSSQ01000273">
    <property type="protein sequence ID" value="MPL89125.1"/>
    <property type="molecule type" value="Genomic_DNA"/>
</dbReference>
<dbReference type="InterPro" id="IPR016192">
    <property type="entry name" value="APOBEC/CMP_deaminase_Zn-bd"/>
</dbReference>
<comment type="caution">
    <text evidence="6">The sequence shown here is derived from an EMBL/GenBank/DDBJ whole genome shotgun (WGS) entry which is preliminary data.</text>
</comment>
<keyword evidence="4" id="KW-0862">Zinc</keyword>